<keyword evidence="2" id="KW-0808">Transferase</keyword>
<dbReference type="EMBL" id="FIZY01000090">
    <property type="protein sequence ID" value="CZF86880.1"/>
    <property type="molecule type" value="Genomic_DNA"/>
</dbReference>
<evidence type="ECO:0000313" key="2">
    <source>
        <dbReference type="EMBL" id="CZF86880.1"/>
    </source>
</evidence>
<keyword evidence="3" id="KW-1185">Reference proteome</keyword>
<dbReference type="RefSeq" id="WP_062715111.1">
    <property type="nucleotide sequence ID" value="NZ_CAWRCI010000090.1"/>
</dbReference>
<feature type="domain" description="Aminoglycoside phosphotransferase" evidence="1">
    <location>
        <begin position="107"/>
        <end position="160"/>
    </location>
</feature>
<dbReference type="SUPFAM" id="SSF56112">
    <property type="entry name" value="Protein kinase-like (PK-like)"/>
    <property type="match status" value="1"/>
</dbReference>
<dbReference type="InterPro" id="IPR011009">
    <property type="entry name" value="Kinase-like_dom_sf"/>
</dbReference>
<reference evidence="3" key="1">
    <citation type="submission" date="2016-02" db="EMBL/GenBank/DDBJ databases">
        <authorList>
            <person name="Rodrigo-Torres Lidia"/>
            <person name="Arahal R.David."/>
        </authorList>
    </citation>
    <scope>NUCLEOTIDE SEQUENCE [LARGE SCALE GENOMIC DNA]</scope>
    <source>
        <strain evidence="3">CECT 8713</strain>
    </source>
</reference>
<sequence>MEKLPGGRAGIYRANNHVIRPANKTTPLLHRLLNHLHQQGFHHCPKPIAIDSEHERLSFLEGQVYNYPLQGHIASKRALISAARLLRQMHDASVSFVDGLDGNENWILPVRVPTEVICHGDFAPYNLVLNGEEAVGIIDFDTAHPAPRTWDLAYALYCWAPFKTHAFDKLGSLNEQIDRAGMFCEAYGVTKDTLCVLPDVMIDRLEVLVSFMKSEADKGNEAFQKNLDDGHHLAYEKDIQYISQNKQKILTYFS</sequence>
<dbReference type="GO" id="GO:0016740">
    <property type="term" value="F:transferase activity"/>
    <property type="evidence" value="ECO:0007669"/>
    <property type="project" value="UniProtKB-KW"/>
</dbReference>
<evidence type="ECO:0000313" key="3">
    <source>
        <dbReference type="Proteomes" id="UP000073601"/>
    </source>
</evidence>
<dbReference type="AlphaFoldDB" id="A0A128FJY2"/>
<dbReference type="OrthoDB" id="236897at2"/>
<dbReference type="Pfam" id="PF01636">
    <property type="entry name" value="APH"/>
    <property type="match status" value="1"/>
</dbReference>
<dbReference type="InterPro" id="IPR002575">
    <property type="entry name" value="Aminoglycoside_PTrfase"/>
</dbReference>
<proteinExistence type="predicted"/>
<evidence type="ECO:0000259" key="1">
    <source>
        <dbReference type="Pfam" id="PF01636"/>
    </source>
</evidence>
<protein>
    <submittedName>
        <fullName evidence="2">Phosphotransferase enzyme family protein</fullName>
    </submittedName>
</protein>
<gene>
    <name evidence="2" type="ORF">GMA8713_04919</name>
</gene>
<accession>A0A128FJY2</accession>
<organism evidence="2 3">
    <name type="scientific">Grimontia marina</name>
    <dbReference type="NCBI Taxonomy" id="646534"/>
    <lineage>
        <taxon>Bacteria</taxon>
        <taxon>Pseudomonadati</taxon>
        <taxon>Pseudomonadota</taxon>
        <taxon>Gammaproteobacteria</taxon>
        <taxon>Vibrionales</taxon>
        <taxon>Vibrionaceae</taxon>
        <taxon>Grimontia</taxon>
    </lineage>
</organism>
<dbReference type="Proteomes" id="UP000073601">
    <property type="component" value="Unassembled WGS sequence"/>
</dbReference>
<name>A0A128FJY2_9GAMM</name>
<dbReference type="Gene3D" id="3.90.1200.10">
    <property type="match status" value="1"/>
</dbReference>